<comment type="caution">
    <text evidence="7">The sequence shown here is derived from an EMBL/GenBank/DDBJ whole genome shotgun (WGS) entry which is preliminary data.</text>
</comment>
<gene>
    <name evidence="7" type="ORF">IAC85_02240</name>
</gene>
<dbReference type="AlphaFoldDB" id="A0A9D0YZ03"/>
<dbReference type="Pfam" id="PF00535">
    <property type="entry name" value="Glycos_transf_2"/>
    <property type="match status" value="1"/>
</dbReference>
<protein>
    <submittedName>
        <fullName evidence="7">Glycosyltransferase family 2 protein</fullName>
    </submittedName>
</protein>
<name>A0A9D0YZ03_9FIRM</name>
<accession>A0A9D0YZ03</accession>
<evidence type="ECO:0000256" key="5">
    <source>
        <dbReference type="SAM" id="Phobius"/>
    </source>
</evidence>
<dbReference type="PANTHER" id="PTHR43179:SF12">
    <property type="entry name" value="GALACTOFURANOSYLTRANSFERASE GLFT2"/>
    <property type="match status" value="1"/>
</dbReference>
<feature type="domain" description="Glycosyltransferase 2-like" evidence="6">
    <location>
        <begin position="7"/>
        <end position="158"/>
    </location>
</feature>
<evidence type="ECO:0000256" key="4">
    <source>
        <dbReference type="ARBA" id="ARBA00022679"/>
    </source>
</evidence>
<comment type="similarity">
    <text evidence="2">Belongs to the glycosyltransferase 2 family.</text>
</comment>
<keyword evidence="4" id="KW-0808">Transferase</keyword>
<evidence type="ECO:0000259" key="6">
    <source>
        <dbReference type="Pfam" id="PF00535"/>
    </source>
</evidence>
<evidence type="ECO:0000256" key="3">
    <source>
        <dbReference type="ARBA" id="ARBA00022676"/>
    </source>
</evidence>
<evidence type="ECO:0000256" key="1">
    <source>
        <dbReference type="ARBA" id="ARBA00004776"/>
    </source>
</evidence>
<sequence>MKLVYMIINYNDASSVLDLWNQIKDYTSIDEVLVVDNHSSDDSFSVLKKIKQKKLRVIQTESNRGYGSAINYGTNDVLKRYSDAYIVISNADIVVSSEKDLITLTKGLEKKNVGITAPTIIEHGIKNRGWKLPTPGQDILENLVYFGRKFQKKRMYPESHYQKKTSVVDVVSGCVFLMKASTIRDAGYFDENVFLYYEENIMARKLETLQLKSVLYNDITFVHNHSVSIDKSVKRLNKYKILKKSQAYFEKYYNHANRFERFLLWLTNWISYGILAIVYFFQDRIKS</sequence>
<keyword evidence="5" id="KW-1133">Transmembrane helix</keyword>
<keyword evidence="5" id="KW-0812">Transmembrane</keyword>
<dbReference type="InterPro" id="IPR001173">
    <property type="entry name" value="Glyco_trans_2-like"/>
</dbReference>
<evidence type="ECO:0000313" key="8">
    <source>
        <dbReference type="Proteomes" id="UP000886725"/>
    </source>
</evidence>
<organism evidence="7 8">
    <name type="scientific">Candidatus Faecenecus gallistercoris</name>
    <dbReference type="NCBI Taxonomy" id="2840793"/>
    <lineage>
        <taxon>Bacteria</taxon>
        <taxon>Bacillati</taxon>
        <taxon>Bacillota</taxon>
        <taxon>Bacillota incertae sedis</taxon>
        <taxon>Candidatus Faecenecus</taxon>
    </lineage>
</organism>
<reference evidence="7" key="1">
    <citation type="submission" date="2020-10" db="EMBL/GenBank/DDBJ databases">
        <authorList>
            <person name="Gilroy R."/>
        </authorList>
    </citation>
    <scope>NUCLEOTIDE SEQUENCE</scope>
    <source>
        <strain evidence="7">CHK165-10780</strain>
    </source>
</reference>
<dbReference type="InterPro" id="IPR029044">
    <property type="entry name" value="Nucleotide-diphossugar_trans"/>
</dbReference>
<feature type="transmembrane region" description="Helical" evidence="5">
    <location>
        <begin position="262"/>
        <end position="281"/>
    </location>
</feature>
<dbReference type="Gene3D" id="3.90.550.10">
    <property type="entry name" value="Spore Coat Polysaccharide Biosynthesis Protein SpsA, Chain A"/>
    <property type="match status" value="1"/>
</dbReference>
<dbReference type="PANTHER" id="PTHR43179">
    <property type="entry name" value="RHAMNOSYLTRANSFERASE WBBL"/>
    <property type="match status" value="1"/>
</dbReference>
<dbReference type="EMBL" id="DVFU01000046">
    <property type="protein sequence ID" value="HIQ64538.1"/>
    <property type="molecule type" value="Genomic_DNA"/>
</dbReference>
<evidence type="ECO:0000256" key="2">
    <source>
        <dbReference type="ARBA" id="ARBA00006739"/>
    </source>
</evidence>
<keyword evidence="3" id="KW-0328">Glycosyltransferase</keyword>
<keyword evidence="5" id="KW-0472">Membrane</keyword>
<dbReference type="SUPFAM" id="SSF53448">
    <property type="entry name" value="Nucleotide-diphospho-sugar transferases"/>
    <property type="match status" value="1"/>
</dbReference>
<comment type="pathway">
    <text evidence="1">Cell wall biogenesis; cell wall polysaccharide biosynthesis.</text>
</comment>
<dbReference type="Proteomes" id="UP000886725">
    <property type="component" value="Unassembled WGS sequence"/>
</dbReference>
<reference evidence="7" key="2">
    <citation type="journal article" date="2021" name="PeerJ">
        <title>Extensive microbial diversity within the chicken gut microbiome revealed by metagenomics and culture.</title>
        <authorList>
            <person name="Gilroy R."/>
            <person name="Ravi A."/>
            <person name="Getino M."/>
            <person name="Pursley I."/>
            <person name="Horton D.L."/>
            <person name="Alikhan N.F."/>
            <person name="Baker D."/>
            <person name="Gharbi K."/>
            <person name="Hall N."/>
            <person name="Watson M."/>
            <person name="Adriaenssens E.M."/>
            <person name="Foster-Nyarko E."/>
            <person name="Jarju S."/>
            <person name="Secka A."/>
            <person name="Antonio M."/>
            <person name="Oren A."/>
            <person name="Chaudhuri R.R."/>
            <person name="La Ragione R."/>
            <person name="Hildebrand F."/>
            <person name="Pallen M.J."/>
        </authorList>
    </citation>
    <scope>NUCLEOTIDE SEQUENCE</scope>
    <source>
        <strain evidence="7">CHK165-10780</strain>
    </source>
</reference>
<proteinExistence type="inferred from homology"/>
<evidence type="ECO:0000313" key="7">
    <source>
        <dbReference type="EMBL" id="HIQ64538.1"/>
    </source>
</evidence>
<dbReference type="GO" id="GO:0016757">
    <property type="term" value="F:glycosyltransferase activity"/>
    <property type="evidence" value="ECO:0007669"/>
    <property type="project" value="UniProtKB-KW"/>
</dbReference>